<dbReference type="Proteomes" id="UP000663829">
    <property type="component" value="Unassembled WGS sequence"/>
</dbReference>
<evidence type="ECO:0000313" key="5">
    <source>
        <dbReference type="EMBL" id="CAF4029953.1"/>
    </source>
</evidence>
<evidence type="ECO:0000256" key="1">
    <source>
        <dbReference type="ARBA" id="ARBA00022801"/>
    </source>
</evidence>
<evidence type="ECO:0000256" key="2">
    <source>
        <dbReference type="SAM" id="SignalP"/>
    </source>
</evidence>
<dbReference type="InterPro" id="IPR029058">
    <property type="entry name" value="AB_hydrolase_fold"/>
</dbReference>
<dbReference type="Pfam" id="PF07859">
    <property type="entry name" value="Abhydrolase_3"/>
    <property type="match status" value="1"/>
</dbReference>
<keyword evidence="6" id="KW-1185">Reference proteome</keyword>
<dbReference type="PANTHER" id="PTHR48081">
    <property type="entry name" value="AB HYDROLASE SUPERFAMILY PROTEIN C4A8.06C"/>
    <property type="match status" value="1"/>
</dbReference>
<evidence type="ECO:0000313" key="6">
    <source>
        <dbReference type="Proteomes" id="UP000663829"/>
    </source>
</evidence>
<dbReference type="PANTHER" id="PTHR48081:SF8">
    <property type="entry name" value="ALPHA_BETA HYDROLASE FOLD-3 DOMAIN-CONTAINING PROTEIN-RELATED"/>
    <property type="match status" value="1"/>
</dbReference>
<keyword evidence="2" id="KW-0732">Signal</keyword>
<gene>
    <name evidence="4" type="ORF">GPM918_LOCUS26387</name>
    <name evidence="5" type="ORF">SRO942_LOCUS26532</name>
</gene>
<dbReference type="Proteomes" id="UP000681722">
    <property type="component" value="Unassembled WGS sequence"/>
</dbReference>
<comment type="caution">
    <text evidence="4">The sequence shown here is derived from an EMBL/GenBank/DDBJ whole genome shotgun (WGS) entry which is preliminary data.</text>
</comment>
<dbReference type="Gene3D" id="3.40.50.1820">
    <property type="entry name" value="alpha/beta hydrolase"/>
    <property type="match status" value="1"/>
</dbReference>
<dbReference type="InterPro" id="IPR013094">
    <property type="entry name" value="AB_hydrolase_3"/>
</dbReference>
<dbReference type="EMBL" id="CAJOBC010016787">
    <property type="protein sequence ID" value="CAF4029953.1"/>
    <property type="molecule type" value="Genomic_DNA"/>
</dbReference>
<organism evidence="4 6">
    <name type="scientific">Didymodactylos carnosus</name>
    <dbReference type="NCBI Taxonomy" id="1234261"/>
    <lineage>
        <taxon>Eukaryota</taxon>
        <taxon>Metazoa</taxon>
        <taxon>Spiralia</taxon>
        <taxon>Gnathifera</taxon>
        <taxon>Rotifera</taxon>
        <taxon>Eurotatoria</taxon>
        <taxon>Bdelloidea</taxon>
        <taxon>Philodinida</taxon>
        <taxon>Philodinidae</taxon>
        <taxon>Didymodactylos</taxon>
    </lineage>
</organism>
<accession>A0A815AIW9</accession>
<dbReference type="OrthoDB" id="408631at2759"/>
<feature type="signal peptide" evidence="2">
    <location>
        <begin position="1"/>
        <end position="26"/>
    </location>
</feature>
<protein>
    <recommendedName>
        <fullName evidence="3">Alpha/beta hydrolase fold-3 domain-containing protein</fullName>
    </recommendedName>
</protein>
<dbReference type="AlphaFoldDB" id="A0A815AIW9"/>
<dbReference type="SUPFAM" id="SSF53474">
    <property type="entry name" value="alpha/beta-Hydrolases"/>
    <property type="match status" value="1"/>
</dbReference>
<feature type="chain" id="PRO_5035604462" description="Alpha/beta hydrolase fold-3 domain-containing protein" evidence="2">
    <location>
        <begin position="27"/>
        <end position="366"/>
    </location>
</feature>
<evidence type="ECO:0000259" key="3">
    <source>
        <dbReference type="Pfam" id="PF07859"/>
    </source>
</evidence>
<evidence type="ECO:0000313" key="4">
    <source>
        <dbReference type="EMBL" id="CAF1256417.1"/>
    </source>
</evidence>
<dbReference type="EMBL" id="CAJNOQ010010611">
    <property type="protein sequence ID" value="CAF1256417.1"/>
    <property type="molecule type" value="Genomic_DNA"/>
</dbReference>
<name>A0A815AIW9_9BILA</name>
<feature type="domain" description="Alpha/beta hydrolase fold-3" evidence="3">
    <location>
        <begin position="125"/>
        <end position="336"/>
    </location>
</feature>
<keyword evidence="1" id="KW-0378">Hydrolase</keyword>
<dbReference type="GO" id="GO:0016787">
    <property type="term" value="F:hydrolase activity"/>
    <property type="evidence" value="ECO:0007669"/>
    <property type="project" value="UniProtKB-KW"/>
</dbReference>
<proteinExistence type="predicted"/>
<dbReference type="InterPro" id="IPR050300">
    <property type="entry name" value="GDXG_lipolytic_enzyme"/>
</dbReference>
<reference evidence="4" key="1">
    <citation type="submission" date="2021-02" db="EMBL/GenBank/DDBJ databases">
        <authorList>
            <person name="Nowell W R."/>
        </authorList>
    </citation>
    <scope>NUCLEOTIDE SEQUENCE</scope>
</reference>
<sequence length="366" mass="41568">MTASIQPTSYWLIWSLLVGLCPVVISNSQLLKSPNTGEKELTKEAYLATLDPEIKKAYEHVEFDSPEQIDKAFADILALQNKKSWNETYTRIKSKIVTKTKKKINESVTLNIYSQKSSKSRPGLYWIHPGGFFFGDTDYEDFMMQRIAEELDFVVVSVNYRLWPAKYPEIFEDCYAGLRYVWDNAEKLSINKSQLAIGGASAGGGLAACCALRARDEKNDKEDKNPIEINFQWLIQPMLDDRTNLPSTVKLGLSPGWPSEANRLAWKHYLGGNYSKEHHPYAVAFRAEDLKGLPKTFIGVGSAEIFRDENIIFAQRLLDANVVVELNVYPGVTHGVDNYRIDNPFDKVAEEVREVNLNALKRAFRQ</sequence>